<dbReference type="PROSITE" id="PS51733">
    <property type="entry name" value="BPL_LPL_CATALYTIC"/>
    <property type="match status" value="1"/>
</dbReference>
<feature type="domain" description="BPL/LPL catalytic" evidence="5">
    <location>
        <begin position="3"/>
        <end position="187"/>
    </location>
</feature>
<dbReference type="Gene3D" id="2.30.30.100">
    <property type="match status" value="1"/>
</dbReference>
<accession>A0A916R227</accession>
<dbReference type="Gene3D" id="3.30.930.10">
    <property type="entry name" value="Bira Bifunctional Protein, Domain 2"/>
    <property type="match status" value="1"/>
</dbReference>
<dbReference type="InterPro" id="IPR004408">
    <property type="entry name" value="Biotin_CoA_COase_ligase"/>
</dbReference>
<keyword evidence="1 6" id="KW-0436">Ligase</keyword>
<evidence type="ECO:0000313" key="7">
    <source>
        <dbReference type="Proteomes" id="UP000628017"/>
    </source>
</evidence>
<dbReference type="CDD" id="cd16442">
    <property type="entry name" value="BPL"/>
    <property type="match status" value="1"/>
</dbReference>
<protein>
    <recommendedName>
        <fullName evidence="3">biotin--[biotin carboxyl-carrier protein] ligase</fullName>
        <ecNumber evidence="3">6.3.4.15</ecNumber>
    </recommendedName>
</protein>
<dbReference type="EC" id="6.3.4.15" evidence="3"/>
<dbReference type="InterPro" id="IPR045864">
    <property type="entry name" value="aa-tRNA-synth_II/BPL/LPL"/>
</dbReference>
<dbReference type="SUPFAM" id="SSF55681">
    <property type="entry name" value="Class II aaRS and biotin synthetases"/>
    <property type="match status" value="1"/>
</dbReference>
<dbReference type="GO" id="GO:0005737">
    <property type="term" value="C:cytoplasm"/>
    <property type="evidence" value="ECO:0007669"/>
    <property type="project" value="TreeGrafter"/>
</dbReference>
<keyword evidence="2" id="KW-0092">Biotin</keyword>
<evidence type="ECO:0000256" key="3">
    <source>
        <dbReference type="ARBA" id="ARBA00024227"/>
    </source>
</evidence>
<dbReference type="InterPro" id="IPR003142">
    <property type="entry name" value="BPL_C"/>
</dbReference>
<proteinExistence type="predicted"/>
<comment type="catalytic activity">
    <reaction evidence="4">
        <text>biotin + L-lysyl-[protein] + ATP = N(6)-biotinyl-L-lysyl-[protein] + AMP + diphosphate + H(+)</text>
        <dbReference type="Rhea" id="RHEA:11756"/>
        <dbReference type="Rhea" id="RHEA-COMP:9752"/>
        <dbReference type="Rhea" id="RHEA-COMP:10505"/>
        <dbReference type="ChEBI" id="CHEBI:15378"/>
        <dbReference type="ChEBI" id="CHEBI:29969"/>
        <dbReference type="ChEBI" id="CHEBI:30616"/>
        <dbReference type="ChEBI" id="CHEBI:33019"/>
        <dbReference type="ChEBI" id="CHEBI:57586"/>
        <dbReference type="ChEBI" id="CHEBI:83144"/>
        <dbReference type="ChEBI" id="CHEBI:456215"/>
        <dbReference type="EC" id="6.3.4.15"/>
    </reaction>
</comment>
<dbReference type="InterPro" id="IPR004143">
    <property type="entry name" value="BPL_LPL_catalytic"/>
</dbReference>
<dbReference type="Pfam" id="PF02237">
    <property type="entry name" value="BPL_C"/>
    <property type="match status" value="1"/>
</dbReference>
<evidence type="ECO:0000256" key="4">
    <source>
        <dbReference type="ARBA" id="ARBA00047846"/>
    </source>
</evidence>
<dbReference type="PANTHER" id="PTHR12835:SF5">
    <property type="entry name" value="BIOTIN--PROTEIN LIGASE"/>
    <property type="match status" value="1"/>
</dbReference>
<reference evidence="6" key="1">
    <citation type="journal article" date="2014" name="Int. J. Syst. Evol. Microbiol.">
        <title>Complete genome sequence of Corynebacterium casei LMG S-19264T (=DSM 44701T), isolated from a smear-ripened cheese.</title>
        <authorList>
            <consortium name="US DOE Joint Genome Institute (JGI-PGF)"/>
            <person name="Walter F."/>
            <person name="Albersmeier A."/>
            <person name="Kalinowski J."/>
            <person name="Ruckert C."/>
        </authorList>
    </citation>
    <scope>NUCLEOTIDE SEQUENCE</scope>
    <source>
        <strain evidence="6">CGMCC 1.15880</strain>
    </source>
</reference>
<evidence type="ECO:0000313" key="6">
    <source>
        <dbReference type="EMBL" id="GGA22111.1"/>
    </source>
</evidence>
<comment type="caution">
    <text evidence="6">The sequence shown here is derived from an EMBL/GenBank/DDBJ whole genome shotgun (WGS) entry which is preliminary data.</text>
</comment>
<dbReference type="PANTHER" id="PTHR12835">
    <property type="entry name" value="BIOTIN PROTEIN LIGASE"/>
    <property type="match status" value="1"/>
</dbReference>
<evidence type="ECO:0000256" key="2">
    <source>
        <dbReference type="ARBA" id="ARBA00023267"/>
    </source>
</evidence>
<dbReference type="GO" id="GO:0004077">
    <property type="term" value="F:biotin--[biotin carboxyl-carrier protein] ligase activity"/>
    <property type="evidence" value="ECO:0007669"/>
    <property type="project" value="UniProtKB-EC"/>
</dbReference>
<dbReference type="Pfam" id="PF03099">
    <property type="entry name" value="BPL_LplA_LipB"/>
    <property type="match status" value="1"/>
</dbReference>
<dbReference type="EMBL" id="BMKA01000003">
    <property type="protein sequence ID" value="GGA22111.1"/>
    <property type="molecule type" value="Genomic_DNA"/>
</dbReference>
<gene>
    <name evidence="6" type="primary">birA</name>
    <name evidence="6" type="ORF">GCM10011498_23580</name>
</gene>
<keyword evidence="7" id="KW-1185">Reference proteome</keyword>
<dbReference type="NCBIfam" id="TIGR00121">
    <property type="entry name" value="birA_ligase"/>
    <property type="match status" value="1"/>
</dbReference>
<name>A0A916R227_9RHOB</name>
<sequence>MQGWPEGTGKFVFDTIDSTMAEARRQAPAIAGAAWFLSHEQTAGSGRRGRPWSSQKGNFAASLLIRPDDTPDKLALRSFVAALALYDALVECTGRTEPFQLKWPNDVLLNGGKLAGILLETIAEGPNRWALVIGIGVNLASRPEVEKLESRSLAPKSLKQDMGVAIAPATFLDALAIAYADWETRLQTYGFAPIREAWLARAANIGKPVTARFSDQVIEGVFKTVDETGALILQAPDRQHVITAADISL</sequence>
<organism evidence="6 7">
    <name type="scientific">Neptunicoccus cionae</name>
    <dbReference type="NCBI Taxonomy" id="2035344"/>
    <lineage>
        <taxon>Bacteria</taxon>
        <taxon>Pseudomonadati</taxon>
        <taxon>Pseudomonadota</taxon>
        <taxon>Alphaproteobacteria</taxon>
        <taxon>Rhodobacterales</taxon>
        <taxon>Paracoccaceae</taxon>
        <taxon>Neptunicoccus</taxon>
    </lineage>
</organism>
<dbReference type="AlphaFoldDB" id="A0A916R227"/>
<dbReference type="Proteomes" id="UP000628017">
    <property type="component" value="Unassembled WGS sequence"/>
</dbReference>
<dbReference type="RefSeq" id="WP_188675390.1">
    <property type="nucleotide sequence ID" value="NZ_BMKA01000003.1"/>
</dbReference>
<evidence type="ECO:0000256" key="1">
    <source>
        <dbReference type="ARBA" id="ARBA00022598"/>
    </source>
</evidence>
<reference evidence="6" key="2">
    <citation type="submission" date="2020-09" db="EMBL/GenBank/DDBJ databases">
        <authorList>
            <person name="Sun Q."/>
            <person name="Zhou Y."/>
        </authorList>
    </citation>
    <scope>NUCLEOTIDE SEQUENCE</scope>
    <source>
        <strain evidence="6">CGMCC 1.15880</strain>
    </source>
</reference>
<evidence type="ECO:0000259" key="5">
    <source>
        <dbReference type="PROSITE" id="PS51733"/>
    </source>
</evidence>